<dbReference type="Pfam" id="PF13086">
    <property type="entry name" value="AAA_11"/>
    <property type="match status" value="1"/>
</dbReference>
<gene>
    <name evidence="6" type="ORF">IFM46972_01662</name>
</gene>
<dbReference type="GO" id="GO:0031048">
    <property type="term" value="P:regulatory ncRNA-mediated heterochromatin formation"/>
    <property type="evidence" value="ECO:0007669"/>
    <property type="project" value="TreeGrafter"/>
</dbReference>
<dbReference type="CDD" id="cd06008">
    <property type="entry name" value="NF-X1-zinc-finger"/>
    <property type="match status" value="1"/>
</dbReference>
<keyword evidence="1" id="KW-0347">Helicase</keyword>
<dbReference type="InterPro" id="IPR047187">
    <property type="entry name" value="SF1_C_Upf1"/>
</dbReference>
<feature type="domain" description="DNA2/NAM7 helicase-like C-terminal" evidence="4">
    <location>
        <begin position="692"/>
        <end position="878"/>
    </location>
</feature>
<dbReference type="AlphaFoldDB" id="A0A8H3N6Z9"/>
<sequence length="1103" mass="124232">MDSEDEHITYSSEELHETLTKLSISPNPEANLAIREYYRKLVNGQKDPWLQKPEIPTPEEILPGSSDEECVELMPNRIEGPWSSKESYLRAHYELLREDAVAPLRDAVAYVRNDPQMMDSRAVSIYEKVYMTGITFAQTGIAFRIRFSTNRSGKKIVWEYSKRLITGSVVALSPANDSFRSKCVIAVVAARPLEGVKQEPPEIDIFFAQPEDANFDPHQEWTMVEARTGYYEAMRHTMTALQRLNRERFPLADHICGLDPNIDAPDYVKESPNVDIQSVIGRADEEAKINLLEGWPESPTGDLDKSQWTALEQILSKKLAIIQGPPGTGKTHVSVIALKILLSNIQPKDPPIIVSSQTNHALDQLLRHISVFEKDYIRLGGRSNDPEIKKRTLFSIRQNGPAVTVQGGMYGPSMRKYKTLVTTIVELLEAFSQEDDGAPLSSKLFAKHGLLSAEQCDSLAKGAKGWIRPGADEDTDPLIAWLGDQVVKFQVKYTKENFGFDEDEVDLEYEQLKELEAEQGFEEDDYENLRGQFIFLREVMCGLVPANLPETASLDYLGHSDMWKVPLKARGAVYDALRSQLKTILLEQFRKLAAAYTRNCEDLRIGKWERDYPILRKAKIIGMTATGLSKYRALISSVKPKIILIEEAAEVIEAPIAVACLDSVQHMILVGDHQQLKGHCAVQDLEGEPFHLDVSMFERLVKNGIRYVTLSLQRRMVPEIRRLLEPIYGELQDHRSVLRRPKVPGMGDLRSFFFSHSWPESSDSLASKYNVMEAEMIVGFFVYLVLNGVSVDNITVLTFYNGQRKKILKLMRSHSYLQGQYVKVVTVDSFQGEENDVVILSLVRSSNAKGIGFLSVQNRVCVALSRAKNGFYIFGNAKLLYTADALWRKVITIMASECPCRSIGFQLPLTCQKHRNTTLKQEPSDWIKTNGGCRQPCDEPLDCGHKCALQCHSFPHDLVECEQRCNLRMLCGHVCDKPCSGNHDCFCKCELSSSMLSEVEPAKVAGSSIDHRPKVSTEEELKKQAIRGYQEFAQWGAKQQDILLLRRANPRSLATMQRENHNAILTSDSSSTRHRKGKKKASAVSAKKDGIPRAAQEGTLLDD</sequence>
<evidence type="ECO:0000313" key="6">
    <source>
        <dbReference type="EMBL" id="GFF26084.1"/>
    </source>
</evidence>
<dbReference type="Gene3D" id="3.40.50.300">
    <property type="entry name" value="P-loop containing nucleotide triphosphate hydrolases"/>
    <property type="match status" value="3"/>
</dbReference>
<dbReference type="CDD" id="cd18808">
    <property type="entry name" value="SF1_C_Upf1"/>
    <property type="match status" value="1"/>
</dbReference>
<dbReference type="InterPro" id="IPR045055">
    <property type="entry name" value="DNA2/NAM7-like"/>
</dbReference>
<dbReference type="InterPro" id="IPR041677">
    <property type="entry name" value="DNA2/NAM7_AAA_11"/>
</dbReference>
<evidence type="ECO:0000259" key="4">
    <source>
        <dbReference type="Pfam" id="PF13087"/>
    </source>
</evidence>
<dbReference type="InterPro" id="IPR027417">
    <property type="entry name" value="P-loop_NTPase"/>
</dbReference>
<dbReference type="FunFam" id="3.40.50.300:FF:002468">
    <property type="entry name" value="Suppressor of ascus dominance 3"/>
    <property type="match status" value="1"/>
</dbReference>
<feature type="region of interest" description="Disordered" evidence="2">
    <location>
        <begin position="1058"/>
        <end position="1103"/>
    </location>
</feature>
<dbReference type="GO" id="GO:0031380">
    <property type="term" value="C:nuclear RNA-directed RNA polymerase complex"/>
    <property type="evidence" value="ECO:0007669"/>
    <property type="project" value="TreeGrafter"/>
</dbReference>
<dbReference type="GO" id="GO:0004386">
    <property type="term" value="F:helicase activity"/>
    <property type="evidence" value="ECO:0007669"/>
    <property type="project" value="InterPro"/>
</dbReference>
<keyword evidence="1" id="KW-0547">Nucleotide-binding</keyword>
<comment type="caution">
    <text evidence="6">The sequence shown here is derived from an EMBL/GenBank/DDBJ whole genome shotgun (WGS) entry which is preliminary data.</text>
</comment>
<name>A0A8H3N6Z9_9EURO</name>
<dbReference type="FunFam" id="3.40.50.300:FF:003187">
    <property type="entry name" value="DEAD box helicase involved in nonsense mediated decay, putative"/>
    <property type="match status" value="1"/>
</dbReference>
<organism evidence="6 7">
    <name type="scientific">Aspergillus udagawae</name>
    <dbReference type="NCBI Taxonomy" id="91492"/>
    <lineage>
        <taxon>Eukaryota</taxon>
        <taxon>Fungi</taxon>
        <taxon>Dikarya</taxon>
        <taxon>Ascomycota</taxon>
        <taxon>Pezizomycotina</taxon>
        <taxon>Eurotiomycetes</taxon>
        <taxon>Eurotiomycetidae</taxon>
        <taxon>Eurotiales</taxon>
        <taxon>Aspergillaceae</taxon>
        <taxon>Aspergillus</taxon>
        <taxon>Aspergillus subgen. Fumigati</taxon>
    </lineage>
</organism>
<dbReference type="Pfam" id="PF25396">
    <property type="entry name" value="ZNFX1"/>
    <property type="match status" value="1"/>
</dbReference>
<dbReference type="PANTHER" id="PTHR10887:SF341">
    <property type="entry name" value="NFX1-TYPE ZINC FINGER-CONTAINING PROTEIN 1"/>
    <property type="match status" value="1"/>
</dbReference>
<dbReference type="InterPro" id="IPR057373">
    <property type="entry name" value="ZNFX1"/>
</dbReference>
<protein>
    <submittedName>
        <fullName evidence="6">ATP binding protein, putative</fullName>
    </submittedName>
</protein>
<keyword evidence="1" id="KW-0378">Hydrolase</keyword>
<evidence type="ECO:0000313" key="7">
    <source>
        <dbReference type="Proteomes" id="UP000465221"/>
    </source>
</evidence>
<evidence type="ECO:0000256" key="2">
    <source>
        <dbReference type="SAM" id="MobiDB-lite"/>
    </source>
</evidence>
<dbReference type="InterPro" id="IPR041679">
    <property type="entry name" value="DNA2/NAM7-like_C"/>
</dbReference>
<feature type="domain" description="ZNFX1" evidence="5">
    <location>
        <begin position="120"/>
        <end position="227"/>
    </location>
</feature>
<dbReference type="SUPFAM" id="SSF52540">
    <property type="entry name" value="P-loop containing nucleoside triphosphate hydrolases"/>
    <property type="match status" value="1"/>
</dbReference>
<evidence type="ECO:0000256" key="1">
    <source>
        <dbReference type="ARBA" id="ARBA00022806"/>
    </source>
</evidence>
<feature type="compositionally biased region" description="Polar residues" evidence="2">
    <location>
        <begin position="1058"/>
        <end position="1070"/>
    </location>
</feature>
<evidence type="ECO:0000259" key="5">
    <source>
        <dbReference type="Pfam" id="PF25396"/>
    </source>
</evidence>
<evidence type="ECO:0000259" key="3">
    <source>
        <dbReference type="Pfam" id="PF13086"/>
    </source>
</evidence>
<proteinExistence type="predicted"/>
<dbReference type="PANTHER" id="PTHR10887">
    <property type="entry name" value="DNA2/NAM7 HELICASE FAMILY"/>
    <property type="match status" value="1"/>
</dbReference>
<keyword evidence="1" id="KW-0067">ATP-binding</keyword>
<feature type="compositionally biased region" description="Basic residues" evidence="2">
    <location>
        <begin position="1072"/>
        <end position="1081"/>
    </location>
</feature>
<dbReference type="FunFam" id="3.40.50.300:FF:001366">
    <property type="entry name" value="ATP binding protein, putative"/>
    <property type="match status" value="1"/>
</dbReference>
<dbReference type="Proteomes" id="UP000465221">
    <property type="component" value="Unassembled WGS sequence"/>
</dbReference>
<accession>A0A8H3N6Z9</accession>
<reference evidence="6 7" key="1">
    <citation type="submission" date="2020-01" db="EMBL/GenBank/DDBJ databases">
        <title>Draft genome sequence of Aspergillus udagawae IFM 46972.</title>
        <authorList>
            <person name="Takahashi H."/>
            <person name="Yaguchi T."/>
        </authorList>
    </citation>
    <scope>NUCLEOTIDE SEQUENCE [LARGE SCALE GENOMIC DNA]</scope>
    <source>
        <strain evidence="6 7">IFM 46972</strain>
    </source>
</reference>
<feature type="domain" description="DNA2/NAM7 helicase helicase" evidence="3">
    <location>
        <begin position="303"/>
        <end position="677"/>
    </location>
</feature>
<dbReference type="EMBL" id="BLKC01000007">
    <property type="protein sequence ID" value="GFF26084.1"/>
    <property type="molecule type" value="Genomic_DNA"/>
</dbReference>
<dbReference type="Pfam" id="PF13087">
    <property type="entry name" value="AAA_12"/>
    <property type="match status" value="1"/>
</dbReference>